<gene>
    <name evidence="2" type="ORF">ECRASSUSDP1_LOCUS18910</name>
</gene>
<dbReference type="Proteomes" id="UP001295684">
    <property type="component" value="Unassembled WGS sequence"/>
</dbReference>
<proteinExistence type="predicted"/>
<comment type="caution">
    <text evidence="2">The sequence shown here is derived from an EMBL/GenBank/DDBJ whole genome shotgun (WGS) entry which is preliminary data.</text>
</comment>
<evidence type="ECO:0000313" key="2">
    <source>
        <dbReference type="EMBL" id="CAI2377524.1"/>
    </source>
</evidence>
<accession>A0AAD2D1K5</accession>
<evidence type="ECO:0000256" key="1">
    <source>
        <dbReference type="SAM" id="MobiDB-lite"/>
    </source>
</evidence>
<name>A0AAD2D1K5_EUPCR</name>
<reference evidence="2" key="1">
    <citation type="submission" date="2023-07" db="EMBL/GenBank/DDBJ databases">
        <authorList>
            <consortium name="AG Swart"/>
            <person name="Singh M."/>
            <person name="Singh A."/>
            <person name="Seah K."/>
            <person name="Emmerich C."/>
        </authorList>
    </citation>
    <scope>NUCLEOTIDE SEQUENCE</scope>
    <source>
        <strain evidence="2">DP1</strain>
    </source>
</reference>
<feature type="region of interest" description="Disordered" evidence="1">
    <location>
        <begin position="40"/>
        <end position="68"/>
    </location>
</feature>
<sequence>MIAHWWIMRSCRREEGLQRSNSLKKTSILNFWGLKNRLGNNKSSKPNQEELKKISRSKKIGATDTESSDLELEEGSDFMKEEEAQDALSQINPEVWNNIPYPLVDGIKALVRHLRKLDSTIKDQDEKYSKLIEKQKFHITRLGQEIEKIENFSQDKVERIERNFTQAFNDVRKAHENRNHDLVQKIDKEGVMINNVKSKIHRMSLKLDKCDETDIQRSWTLSKIDESRFKLQDFIDFELENIKKEVRGILKEEFETPGLIGEDEQYSTVKEYYQSIEERFDKNQQRFLQVDDNLNEVVDKDIAQIRQDLQTAHITAQGQAEELKHKVNMKDHKDQNLLLANKIEGMKNHIKLHDSKIDLKLKEITKNTSNFTSMNKEKLNIMQKKLTDLLDYDYPDTKSELNEIKQTYQKLQVKIADFSQVQRRSSLLRKKNTRMSKSPKKEISNIENVNVGIQELPEAEAIDSPVKKKSFQEAGFSGFISRGRKRKPTTLRSNC</sequence>
<dbReference type="EMBL" id="CAMPGE010019172">
    <property type="protein sequence ID" value="CAI2377524.1"/>
    <property type="molecule type" value="Genomic_DNA"/>
</dbReference>
<evidence type="ECO:0000313" key="3">
    <source>
        <dbReference type="Proteomes" id="UP001295684"/>
    </source>
</evidence>
<organism evidence="2 3">
    <name type="scientific">Euplotes crassus</name>
    <dbReference type="NCBI Taxonomy" id="5936"/>
    <lineage>
        <taxon>Eukaryota</taxon>
        <taxon>Sar</taxon>
        <taxon>Alveolata</taxon>
        <taxon>Ciliophora</taxon>
        <taxon>Intramacronucleata</taxon>
        <taxon>Spirotrichea</taxon>
        <taxon>Hypotrichia</taxon>
        <taxon>Euplotida</taxon>
        <taxon>Euplotidae</taxon>
        <taxon>Moneuplotes</taxon>
    </lineage>
</organism>
<keyword evidence="3" id="KW-1185">Reference proteome</keyword>
<dbReference type="AlphaFoldDB" id="A0AAD2D1K5"/>
<protein>
    <submittedName>
        <fullName evidence="2">Uncharacterized protein</fullName>
    </submittedName>
</protein>